<dbReference type="HOGENOM" id="CLU_1005295_0_0_1"/>
<dbReference type="InParanoid" id="A0A0C3D4E2"/>
<keyword evidence="2" id="KW-1185">Reference proteome</keyword>
<organism evidence="1 2">
    <name type="scientific">Scleroderma citrinum Foug A</name>
    <dbReference type="NCBI Taxonomy" id="1036808"/>
    <lineage>
        <taxon>Eukaryota</taxon>
        <taxon>Fungi</taxon>
        <taxon>Dikarya</taxon>
        <taxon>Basidiomycota</taxon>
        <taxon>Agaricomycotina</taxon>
        <taxon>Agaricomycetes</taxon>
        <taxon>Agaricomycetidae</taxon>
        <taxon>Boletales</taxon>
        <taxon>Sclerodermatineae</taxon>
        <taxon>Sclerodermataceae</taxon>
        <taxon>Scleroderma</taxon>
    </lineage>
</organism>
<name>A0A0C3D4E2_9AGAM</name>
<proteinExistence type="predicted"/>
<dbReference type="AlphaFoldDB" id="A0A0C3D4E2"/>
<dbReference type="Proteomes" id="UP000053989">
    <property type="component" value="Unassembled WGS sequence"/>
</dbReference>
<dbReference type="EMBL" id="KN822130">
    <property type="protein sequence ID" value="KIM55630.1"/>
    <property type="molecule type" value="Genomic_DNA"/>
</dbReference>
<reference evidence="2" key="2">
    <citation type="submission" date="2015-01" db="EMBL/GenBank/DDBJ databases">
        <title>Evolutionary Origins and Diversification of the Mycorrhizal Mutualists.</title>
        <authorList>
            <consortium name="DOE Joint Genome Institute"/>
            <consortium name="Mycorrhizal Genomics Consortium"/>
            <person name="Kohler A."/>
            <person name="Kuo A."/>
            <person name="Nagy L.G."/>
            <person name="Floudas D."/>
            <person name="Copeland A."/>
            <person name="Barry K.W."/>
            <person name="Cichocki N."/>
            <person name="Veneault-Fourrey C."/>
            <person name="LaButti K."/>
            <person name="Lindquist E.A."/>
            <person name="Lipzen A."/>
            <person name="Lundell T."/>
            <person name="Morin E."/>
            <person name="Murat C."/>
            <person name="Riley R."/>
            <person name="Ohm R."/>
            <person name="Sun H."/>
            <person name="Tunlid A."/>
            <person name="Henrissat B."/>
            <person name="Grigoriev I.V."/>
            <person name="Hibbett D.S."/>
            <person name="Martin F."/>
        </authorList>
    </citation>
    <scope>NUCLEOTIDE SEQUENCE [LARGE SCALE GENOMIC DNA]</scope>
    <source>
        <strain evidence="2">Foug A</strain>
    </source>
</reference>
<protein>
    <submittedName>
        <fullName evidence="1">Uncharacterized protein</fullName>
    </submittedName>
</protein>
<accession>A0A0C3D4E2</accession>
<reference evidence="1 2" key="1">
    <citation type="submission" date="2014-04" db="EMBL/GenBank/DDBJ databases">
        <authorList>
            <consortium name="DOE Joint Genome Institute"/>
            <person name="Kuo A."/>
            <person name="Kohler A."/>
            <person name="Nagy L.G."/>
            <person name="Floudas D."/>
            <person name="Copeland A."/>
            <person name="Barry K.W."/>
            <person name="Cichocki N."/>
            <person name="Veneault-Fourrey C."/>
            <person name="LaButti K."/>
            <person name="Lindquist E.A."/>
            <person name="Lipzen A."/>
            <person name="Lundell T."/>
            <person name="Morin E."/>
            <person name="Murat C."/>
            <person name="Sun H."/>
            <person name="Tunlid A."/>
            <person name="Henrissat B."/>
            <person name="Grigoriev I.V."/>
            <person name="Hibbett D.S."/>
            <person name="Martin F."/>
            <person name="Nordberg H.P."/>
            <person name="Cantor M.N."/>
            <person name="Hua S.X."/>
        </authorList>
    </citation>
    <scope>NUCLEOTIDE SEQUENCE [LARGE SCALE GENOMIC DNA]</scope>
    <source>
        <strain evidence="1 2">Foug A</strain>
    </source>
</reference>
<sequence>MLTPTSSSTLPVSENAIQPAAMESLHTEHIVAHVAQQLTSYTDSLSRSGNPDYWWKVVDVVWHELTLVRGVVNHLPAGFVMPTHLIAMDHFMTDPVTVRKTKKWPPWDEVASRWHMALCTDCNSRNASSVLSNIAPSLPRYPGFKGLEVGRIALRFDTAVSMAGCIDPMEMFRVVSAWLRGVISIQPCRRHCLTSPMTLYEGFGSFAGGCAALACSWFEFDSATSTATPDESIQMLCMVDRWLHRSGAFQVQSSFFRIDAWVQRPYRIVSTDIRVAA</sequence>
<evidence type="ECO:0000313" key="1">
    <source>
        <dbReference type="EMBL" id="KIM55630.1"/>
    </source>
</evidence>
<gene>
    <name evidence="1" type="ORF">SCLCIDRAFT_30180</name>
</gene>
<evidence type="ECO:0000313" key="2">
    <source>
        <dbReference type="Proteomes" id="UP000053989"/>
    </source>
</evidence>
<dbReference type="OrthoDB" id="2700855at2759"/>
<dbReference type="STRING" id="1036808.A0A0C3D4E2"/>